<name>A0ABQ9YIF5_9EUKA</name>
<evidence type="ECO:0000313" key="1">
    <source>
        <dbReference type="EMBL" id="KAK2963547.1"/>
    </source>
</evidence>
<sequence length="229" mass="26097">MALVAFVKEGNKLDDKATEQACKVLYTFWPGRGRRDSYPHYLIDSIPTFDGSCPDFIESIMLLLTSSNEKLIKTTLSVLEAILRRASPIVQLSFLGTGSIKLLQQALFEQERFISPSPEFHLMKIVKILISDLHPRAYRTICEEGPMPKTIYQQTLLLLQNVRSSVIAWLNESPSVHKRGKQILAKMCEEGLSDSIEHFIRHGDFDYSQYRYIFLGVLLIHMFGGNAPF</sequence>
<proteinExistence type="predicted"/>
<keyword evidence="2" id="KW-1185">Reference proteome</keyword>
<comment type="caution">
    <text evidence="1">The sequence shown here is derived from an EMBL/GenBank/DDBJ whole genome shotgun (WGS) entry which is preliminary data.</text>
</comment>
<dbReference type="EMBL" id="JARBJD010000006">
    <property type="protein sequence ID" value="KAK2963547.1"/>
    <property type="molecule type" value="Genomic_DNA"/>
</dbReference>
<reference evidence="1 2" key="1">
    <citation type="journal article" date="2022" name="bioRxiv">
        <title>Genomics of Preaxostyla Flagellates Illuminates Evolutionary Transitions and the Path Towards Mitochondrial Loss.</title>
        <authorList>
            <person name="Novak L.V.F."/>
            <person name="Treitli S.C."/>
            <person name="Pyrih J."/>
            <person name="Halakuc P."/>
            <person name="Pipaliya S.V."/>
            <person name="Vacek V."/>
            <person name="Brzon O."/>
            <person name="Soukal P."/>
            <person name="Eme L."/>
            <person name="Dacks J.B."/>
            <person name="Karnkowska A."/>
            <person name="Elias M."/>
            <person name="Hampl V."/>
        </authorList>
    </citation>
    <scope>NUCLEOTIDE SEQUENCE [LARGE SCALE GENOMIC DNA]</scope>
    <source>
        <strain evidence="1">NAU3</strain>
        <tissue evidence="1">Gut</tissue>
    </source>
</reference>
<organism evidence="1 2">
    <name type="scientific">Blattamonas nauphoetae</name>
    <dbReference type="NCBI Taxonomy" id="2049346"/>
    <lineage>
        <taxon>Eukaryota</taxon>
        <taxon>Metamonada</taxon>
        <taxon>Preaxostyla</taxon>
        <taxon>Oxymonadida</taxon>
        <taxon>Blattamonas</taxon>
    </lineage>
</organism>
<evidence type="ECO:0000313" key="2">
    <source>
        <dbReference type="Proteomes" id="UP001281761"/>
    </source>
</evidence>
<gene>
    <name evidence="1" type="ORF">BLNAU_1590</name>
</gene>
<accession>A0ABQ9YIF5</accession>
<protein>
    <submittedName>
        <fullName evidence="1">Uncharacterized protein</fullName>
    </submittedName>
</protein>
<dbReference type="Proteomes" id="UP001281761">
    <property type="component" value="Unassembled WGS sequence"/>
</dbReference>